<comment type="caution">
    <text evidence="2">The sequence shown here is derived from an EMBL/GenBank/DDBJ whole genome shotgun (WGS) entry which is preliminary data.</text>
</comment>
<dbReference type="EMBL" id="PETS01000056">
    <property type="protein sequence ID" value="PIV51572.1"/>
    <property type="molecule type" value="Genomic_DNA"/>
</dbReference>
<accession>A0A2M7DP78</accession>
<gene>
    <name evidence="2" type="ORF">COS18_02535</name>
</gene>
<proteinExistence type="predicted"/>
<feature type="transmembrane region" description="Helical" evidence="1">
    <location>
        <begin position="20"/>
        <end position="42"/>
    </location>
</feature>
<organism evidence="2 3">
    <name type="scientific">Candidatus Falkowbacteria bacterium CG02_land_8_20_14_3_00_36_14</name>
    <dbReference type="NCBI Taxonomy" id="1974560"/>
    <lineage>
        <taxon>Bacteria</taxon>
        <taxon>Candidatus Falkowiibacteriota</taxon>
    </lineage>
</organism>
<dbReference type="AlphaFoldDB" id="A0A2M7DP78"/>
<keyword evidence="1" id="KW-0812">Transmembrane</keyword>
<sequence>MDVPSINEARKIIHKTISEFYELAPGFLAVKLLSIGGCILYFDLRKWEPKNHHDLNNRILPKHLCGRSIGIYYEEQQFPITLNSREALRVAKKNFISRNREKWHGQPVKII</sequence>
<name>A0A2M7DP78_9BACT</name>
<dbReference type="Proteomes" id="UP000228896">
    <property type="component" value="Unassembled WGS sequence"/>
</dbReference>
<evidence type="ECO:0000313" key="3">
    <source>
        <dbReference type="Proteomes" id="UP000228896"/>
    </source>
</evidence>
<evidence type="ECO:0000313" key="2">
    <source>
        <dbReference type="EMBL" id="PIV51572.1"/>
    </source>
</evidence>
<keyword evidence="1" id="KW-0472">Membrane</keyword>
<evidence type="ECO:0000256" key="1">
    <source>
        <dbReference type="SAM" id="Phobius"/>
    </source>
</evidence>
<reference evidence="3" key="1">
    <citation type="submission" date="2017-09" db="EMBL/GenBank/DDBJ databases">
        <title>Depth-based differentiation of microbial function through sediment-hosted aquifers and enrichment of novel symbionts in the deep terrestrial subsurface.</title>
        <authorList>
            <person name="Probst A.J."/>
            <person name="Ladd B."/>
            <person name="Jarett J.K."/>
            <person name="Geller-Mcgrath D.E."/>
            <person name="Sieber C.M.K."/>
            <person name="Emerson J.B."/>
            <person name="Anantharaman K."/>
            <person name="Thomas B.C."/>
            <person name="Malmstrom R."/>
            <person name="Stieglmeier M."/>
            <person name="Klingl A."/>
            <person name="Woyke T."/>
            <person name="Ryan C.M."/>
            <person name="Banfield J.F."/>
        </authorList>
    </citation>
    <scope>NUCLEOTIDE SEQUENCE [LARGE SCALE GENOMIC DNA]</scope>
</reference>
<protein>
    <submittedName>
        <fullName evidence="2">Uncharacterized protein</fullName>
    </submittedName>
</protein>
<keyword evidence="1" id="KW-1133">Transmembrane helix</keyword>